<keyword evidence="2" id="KW-1185">Reference proteome</keyword>
<dbReference type="Proteomes" id="UP000040453">
    <property type="component" value="Unassembled WGS sequence"/>
</dbReference>
<protein>
    <submittedName>
        <fullName evidence="1">Uncharacterized protein</fullName>
    </submittedName>
</protein>
<accession>A0A0A1MD05</accession>
<evidence type="ECO:0000313" key="2">
    <source>
        <dbReference type="Proteomes" id="UP000040453"/>
    </source>
</evidence>
<gene>
    <name evidence="1" type="ORF">BN997_00771</name>
</gene>
<reference evidence="1 2" key="1">
    <citation type="submission" date="2014-11" db="EMBL/GenBank/DDBJ databases">
        <authorList>
            <person name="Urmite Genomes Urmite Genomes"/>
        </authorList>
    </citation>
    <scope>NUCLEOTIDE SEQUENCE [LARGE SCALE GENOMIC DNA]</scope>
    <source>
        <strain evidence="1 2">Oc5</strain>
    </source>
</reference>
<dbReference type="RefSeq" id="WP_139089003.1">
    <property type="nucleotide sequence ID" value="NZ_CDGG01000001.1"/>
</dbReference>
<dbReference type="AlphaFoldDB" id="A0A0A1MD05"/>
<dbReference type="OrthoDB" id="2990999at2"/>
<name>A0A0A1MD05_9BACI</name>
<evidence type="ECO:0000313" key="1">
    <source>
        <dbReference type="EMBL" id="CEI80958.1"/>
    </source>
</evidence>
<sequence>MGKILDRPFTRKNTIPASQLREISQKRLQEMINDNQLLALIIKDEMAITMMGMEEFEALRDYVEQLEQLLDEAGIVNQLSETYFETPKNEFMEMPAGMSAKEYREWRKGTSD</sequence>
<organism evidence="1 2">
    <name type="scientific">Oceanobacillus oncorhynchi</name>
    <dbReference type="NCBI Taxonomy" id="545501"/>
    <lineage>
        <taxon>Bacteria</taxon>
        <taxon>Bacillati</taxon>
        <taxon>Bacillota</taxon>
        <taxon>Bacilli</taxon>
        <taxon>Bacillales</taxon>
        <taxon>Bacillaceae</taxon>
        <taxon>Oceanobacillus</taxon>
    </lineage>
</organism>
<dbReference type="EMBL" id="CDGG01000001">
    <property type="protein sequence ID" value="CEI80958.1"/>
    <property type="molecule type" value="Genomic_DNA"/>
</dbReference>
<proteinExistence type="predicted"/>